<gene>
    <name evidence="1" type="ORF">ACFQ5M_12950</name>
</gene>
<dbReference type="EMBL" id="JBHTOP010000028">
    <property type="protein sequence ID" value="MFD1673002.1"/>
    <property type="molecule type" value="Genomic_DNA"/>
</dbReference>
<evidence type="ECO:0008006" key="3">
    <source>
        <dbReference type="Google" id="ProtNLM"/>
    </source>
</evidence>
<keyword evidence="2" id="KW-1185">Reference proteome</keyword>
<sequence>MSKIEQVAPLKFIGQANLATALDENGSLTSAWNELIGNGDLAQLDQLVAASGAPMNRSTLIVFSPYSFIAWVGVVVPAAITIPAGLHQFDLPASQVAKAQQKASIQLPLPLGQLINATFDRFEKAGITLPEHLGQTNKPYFLESYQLDDAGEITSVTQQIYLGTATDDAAYFD</sequence>
<organism evidence="1 2">
    <name type="scientific">Agrilactobacillus yilanensis</name>
    <dbReference type="NCBI Taxonomy" id="2485997"/>
    <lineage>
        <taxon>Bacteria</taxon>
        <taxon>Bacillati</taxon>
        <taxon>Bacillota</taxon>
        <taxon>Bacilli</taxon>
        <taxon>Lactobacillales</taxon>
        <taxon>Lactobacillaceae</taxon>
        <taxon>Agrilactobacillus</taxon>
    </lineage>
</organism>
<evidence type="ECO:0000313" key="2">
    <source>
        <dbReference type="Proteomes" id="UP001597267"/>
    </source>
</evidence>
<dbReference type="Proteomes" id="UP001597267">
    <property type="component" value="Unassembled WGS sequence"/>
</dbReference>
<proteinExistence type="predicted"/>
<name>A0ABW4J9G1_9LACO</name>
<reference evidence="2" key="1">
    <citation type="journal article" date="2019" name="Int. J. Syst. Evol. Microbiol.">
        <title>The Global Catalogue of Microorganisms (GCM) 10K type strain sequencing project: providing services to taxonomists for standard genome sequencing and annotation.</title>
        <authorList>
            <consortium name="The Broad Institute Genomics Platform"/>
            <consortium name="The Broad Institute Genome Sequencing Center for Infectious Disease"/>
            <person name="Wu L."/>
            <person name="Ma J."/>
        </authorList>
    </citation>
    <scope>NUCLEOTIDE SEQUENCE [LARGE SCALE GENOMIC DNA]</scope>
    <source>
        <strain evidence="2">CCM 8896</strain>
    </source>
</reference>
<comment type="caution">
    <text evidence="1">The sequence shown here is derived from an EMBL/GenBank/DDBJ whole genome shotgun (WGS) entry which is preliminary data.</text>
</comment>
<dbReference type="RefSeq" id="WP_125715286.1">
    <property type="nucleotide sequence ID" value="NZ_JBHTOP010000028.1"/>
</dbReference>
<accession>A0ABW4J9G1</accession>
<protein>
    <recommendedName>
        <fullName evidence="3">AraC family transcriptional regulator</fullName>
    </recommendedName>
</protein>
<evidence type="ECO:0000313" key="1">
    <source>
        <dbReference type="EMBL" id="MFD1673002.1"/>
    </source>
</evidence>